<feature type="non-terminal residue" evidence="3">
    <location>
        <position position="1"/>
    </location>
</feature>
<proteinExistence type="predicted"/>
<evidence type="ECO:0000256" key="1">
    <source>
        <dbReference type="SAM" id="MobiDB-lite"/>
    </source>
</evidence>
<feature type="domain" description="Invasin" evidence="2">
    <location>
        <begin position="23"/>
        <end position="127"/>
    </location>
</feature>
<reference evidence="4" key="1">
    <citation type="submission" date="2016-10" db="EMBL/GenBank/DDBJ databases">
        <authorList>
            <person name="Varghese N."/>
            <person name="Submissions S."/>
        </authorList>
    </citation>
    <scope>NUCLEOTIDE SEQUENCE [LARGE SCALE GENOMIC DNA]</scope>
    <source>
        <strain evidence="4">DSM 17908</strain>
    </source>
</reference>
<dbReference type="RefSeq" id="WP_217648217.1">
    <property type="nucleotide sequence ID" value="NZ_CAWNQB010000057.1"/>
</dbReference>
<evidence type="ECO:0000259" key="2">
    <source>
        <dbReference type="Pfam" id="PF09134"/>
    </source>
</evidence>
<accession>A0A1I3YP94</accession>
<evidence type="ECO:0000313" key="3">
    <source>
        <dbReference type="EMBL" id="SFK33674.1"/>
    </source>
</evidence>
<organism evidence="3 4">
    <name type="scientific">Xenorhabdus mauleonii</name>
    <dbReference type="NCBI Taxonomy" id="351675"/>
    <lineage>
        <taxon>Bacteria</taxon>
        <taxon>Pseudomonadati</taxon>
        <taxon>Pseudomonadota</taxon>
        <taxon>Gammaproteobacteria</taxon>
        <taxon>Enterobacterales</taxon>
        <taxon>Morganellaceae</taxon>
        <taxon>Xenorhabdus</taxon>
    </lineage>
</organism>
<evidence type="ECO:0000313" key="4">
    <source>
        <dbReference type="Proteomes" id="UP000198919"/>
    </source>
</evidence>
<dbReference type="Pfam" id="PF09134">
    <property type="entry name" value="Invasin_D3"/>
    <property type="match status" value="3"/>
</dbReference>
<feature type="domain" description="Invasin" evidence="2">
    <location>
        <begin position="136"/>
        <end position="242"/>
    </location>
</feature>
<dbReference type="SUPFAM" id="SSF49373">
    <property type="entry name" value="Invasin/intimin cell-adhesion fragments"/>
    <property type="match status" value="3"/>
</dbReference>
<sequence length="589" mass="63331">DGKELKPTQVVFGQSLADIVDTKGSAFIPATNVLASDNEDSTIMTLELKDKKGQPIRNAKDSITFEDNGDQLTGDGKNKPTIDKVWEEPENSGIYKVKVKAGDKNGHWKITTKIDGVALEKPTEITFDPNKADLVDPNKSTFVAKESELPNDGDTTVIEVDLKDHEGKVITGAENSIKMIPDDHGLYGSGKKMPTVGKFKETPPGSGHYQATVTAGDKKGKWELAPEVFGKKIEKTTTITFGKSLADKLNLKSPEVDPADGSTALPADGHTKKTLRITLKDGDNNPIYGAKDSIIVTGDYSTLKGDGKDPVIDKVKEVGDGVYEVVITAGTKTGNWAVTTTVDGKKNPQPLELEFDVNKAPSVVISHLEGELAIGKTLTANYKFNSNDSNTVDRSFYVWGAKGTTAARVIELAEKAGAKEPIELEQENGEGRVNGKPITYIIQENDKHKVLEVSILAANDANLRAKGPETMAVDDPRTATTITGGNGSGGVPDPNAVPEVDELDLTGKLELSSTLTVSYKFMPNGGDARDKSQFAWKILSKEGDAMNWQDVDQPAQGDNKGQAKLILEKELELEISGEVIVMSILPANF</sequence>
<feature type="region of interest" description="Disordered" evidence="1">
    <location>
        <begin position="474"/>
        <end position="495"/>
    </location>
</feature>
<dbReference type="InterPro" id="IPR008964">
    <property type="entry name" value="Invasin/intimin_cell_adhesion"/>
</dbReference>
<dbReference type="AlphaFoldDB" id="A0A1I3YP94"/>
<dbReference type="Gene3D" id="2.60.40.10">
    <property type="entry name" value="Immunoglobulins"/>
    <property type="match status" value="3"/>
</dbReference>
<gene>
    <name evidence="3" type="ORF">SAMN05421680_1632</name>
</gene>
<feature type="non-terminal residue" evidence="3">
    <location>
        <position position="589"/>
    </location>
</feature>
<dbReference type="Proteomes" id="UP000198919">
    <property type="component" value="Unassembled WGS sequence"/>
</dbReference>
<dbReference type="InterPro" id="IPR015217">
    <property type="entry name" value="Invasin_dom_3"/>
</dbReference>
<dbReference type="EMBL" id="FORG01000063">
    <property type="protein sequence ID" value="SFK33674.1"/>
    <property type="molecule type" value="Genomic_DNA"/>
</dbReference>
<name>A0A1I3YP94_9GAMM</name>
<protein>
    <submittedName>
        <fullName evidence="3">Invasin, domain 3</fullName>
    </submittedName>
</protein>
<dbReference type="InterPro" id="IPR013783">
    <property type="entry name" value="Ig-like_fold"/>
</dbReference>
<feature type="domain" description="Invasin" evidence="2">
    <location>
        <begin position="263"/>
        <end position="353"/>
    </location>
</feature>